<organism evidence="4 5">
    <name type="scientific">Brevundimonas kwangchunensis</name>
    <dbReference type="NCBI Taxonomy" id="322163"/>
    <lineage>
        <taxon>Bacteria</taxon>
        <taxon>Pseudomonadati</taxon>
        <taxon>Pseudomonadota</taxon>
        <taxon>Alphaproteobacteria</taxon>
        <taxon>Caulobacterales</taxon>
        <taxon>Caulobacteraceae</taxon>
        <taxon>Brevundimonas</taxon>
    </lineage>
</organism>
<comment type="caution">
    <text evidence="4">The sequence shown here is derived from an EMBL/GenBank/DDBJ whole genome shotgun (WGS) entry which is preliminary data.</text>
</comment>
<keyword evidence="1" id="KW-0378">Hydrolase</keyword>
<dbReference type="SUPFAM" id="SSF103515">
    <property type="entry name" value="Autotransporter"/>
    <property type="match status" value="1"/>
</dbReference>
<dbReference type="Gene3D" id="2.40.128.130">
    <property type="entry name" value="Autotransporter beta-domain"/>
    <property type="match status" value="1"/>
</dbReference>
<dbReference type="RefSeq" id="WP_343794209.1">
    <property type="nucleotide sequence ID" value="NZ_BAAAGA010000005.1"/>
</dbReference>
<reference evidence="4 5" key="1">
    <citation type="journal article" date="2019" name="Int. J. Syst. Evol. Microbiol.">
        <title>The Global Catalogue of Microorganisms (GCM) 10K type strain sequencing project: providing services to taxonomists for standard genome sequencing and annotation.</title>
        <authorList>
            <consortium name="The Broad Institute Genomics Platform"/>
            <consortium name="The Broad Institute Genome Sequencing Center for Infectious Disease"/>
            <person name="Wu L."/>
            <person name="Ma J."/>
        </authorList>
    </citation>
    <scope>NUCLEOTIDE SEQUENCE [LARGE SCALE GENOMIC DNA]</scope>
    <source>
        <strain evidence="4 5">JCM 12928</strain>
    </source>
</reference>
<dbReference type="Pfam" id="PF03797">
    <property type="entry name" value="Autotransporter"/>
    <property type="match status" value="1"/>
</dbReference>
<protein>
    <recommendedName>
        <fullName evidence="3">Autotransporter domain-containing protein</fullName>
    </recommendedName>
</protein>
<dbReference type="InterPro" id="IPR001087">
    <property type="entry name" value="GDSL"/>
</dbReference>
<sequence length="611" mass="62744">MSRFLRTVAATALAVAALGATAGAASAQSYSRLVVFGDSLSDNGNLYAATAGAQPLSPPYFQGRFSNGPVFTELLGFNAGRFTAGAPVTGSVNYAFGGARTDFTASPPGMRAQLAAYQGAGGTFGRSDLVSVLGGANNIFQAFPAAAASPTTAQGVMGSVATAAAADINTIVNSIAGAGAGTILVTNLPRLGITPQFSPNNPLVGAAGSTLADFSGTTFNSALAAGLNATAAARPGTNIILMDLYKTSDVLASSPGRFGLTNVTAPCFNGVTVCATPDTYLYWDGVHPTAAGHRLIARLANDYLYYGDIGAQSAVQGETAFRQREDLLDLASETMAGRDAWQSGTRMTFGAIVDSVETDARGSVAASEANGWGGRLALDHVVNDGFRFGLSGVFRTADVEAGAMTFDVETYAFDMWAGMRSGDMFLNAAVGGSIDQYDDIRRLTSLAPIVHAGETDGGSLGARVQGGMWFDMGGIALSPRAAISWVSTDVNGYSETGTAAEYRYMDRTLQSASGEVSLRAEGGGNGFTFFIEGGYRDTFADSSDAVGVGIAGNPAQVLYREVEDPFGGSMLAQAGIEADMGPGKLTIAYRGRFGDAADSHVGGVSYTIPLN</sequence>
<dbReference type="InterPro" id="IPR051058">
    <property type="entry name" value="GDSL_Est/Lipase"/>
</dbReference>
<dbReference type="Proteomes" id="UP001501352">
    <property type="component" value="Unassembled WGS sequence"/>
</dbReference>
<gene>
    <name evidence="4" type="ORF">GCM10009422_24680</name>
</gene>
<evidence type="ECO:0000313" key="4">
    <source>
        <dbReference type="EMBL" id="GAA0626834.1"/>
    </source>
</evidence>
<dbReference type="InterPro" id="IPR005546">
    <property type="entry name" value="Autotransporte_beta"/>
</dbReference>
<dbReference type="PANTHER" id="PTHR45648">
    <property type="entry name" value="GDSL LIPASE/ACYLHYDROLASE FAMILY PROTEIN (AFU_ORTHOLOGUE AFUA_4G14700)"/>
    <property type="match status" value="1"/>
</dbReference>
<dbReference type="InterPro" id="IPR036514">
    <property type="entry name" value="SGNH_hydro_sf"/>
</dbReference>
<keyword evidence="2" id="KW-0732">Signal</keyword>
<evidence type="ECO:0000256" key="1">
    <source>
        <dbReference type="ARBA" id="ARBA00022801"/>
    </source>
</evidence>
<evidence type="ECO:0000313" key="5">
    <source>
        <dbReference type="Proteomes" id="UP001501352"/>
    </source>
</evidence>
<feature type="domain" description="Autotransporter" evidence="3">
    <location>
        <begin position="340"/>
        <end position="610"/>
    </location>
</feature>
<dbReference type="CDD" id="cd01846">
    <property type="entry name" value="fatty_acyltransferase_like"/>
    <property type="match status" value="1"/>
</dbReference>
<feature type="signal peptide" evidence="2">
    <location>
        <begin position="1"/>
        <end position="27"/>
    </location>
</feature>
<dbReference type="PANTHER" id="PTHR45648:SF22">
    <property type="entry name" value="GDSL LIPASE_ACYLHYDROLASE FAMILY PROTEIN (AFU_ORTHOLOGUE AFUA_4G14700)"/>
    <property type="match status" value="1"/>
</dbReference>
<dbReference type="PROSITE" id="PS51208">
    <property type="entry name" value="AUTOTRANSPORTER"/>
    <property type="match status" value="1"/>
</dbReference>
<dbReference type="SUPFAM" id="SSF52266">
    <property type="entry name" value="SGNH hydrolase"/>
    <property type="match status" value="1"/>
</dbReference>
<feature type="chain" id="PRO_5045271865" description="Autotransporter domain-containing protein" evidence="2">
    <location>
        <begin position="28"/>
        <end position="611"/>
    </location>
</feature>
<dbReference type="EMBL" id="BAAAGA010000005">
    <property type="protein sequence ID" value="GAA0626834.1"/>
    <property type="molecule type" value="Genomic_DNA"/>
</dbReference>
<name>A0ABN1H205_9CAUL</name>
<dbReference type="SMART" id="SM00869">
    <property type="entry name" value="Autotransporter"/>
    <property type="match status" value="1"/>
</dbReference>
<evidence type="ECO:0000256" key="2">
    <source>
        <dbReference type="SAM" id="SignalP"/>
    </source>
</evidence>
<dbReference type="Gene3D" id="3.40.50.1110">
    <property type="entry name" value="SGNH hydrolase"/>
    <property type="match status" value="1"/>
</dbReference>
<accession>A0ABN1H205</accession>
<proteinExistence type="predicted"/>
<keyword evidence="5" id="KW-1185">Reference proteome</keyword>
<evidence type="ECO:0000259" key="3">
    <source>
        <dbReference type="PROSITE" id="PS51208"/>
    </source>
</evidence>
<dbReference type="InterPro" id="IPR036709">
    <property type="entry name" value="Autotransporte_beta_dom_sf"/>
</dbReference>
<dbReference type="Pfam" id="PF00657">
    <property type="entry name" value="Lipase_GDSL"/>
    <property type="match status" value="1"/>
</dbReference>